<dbReference type="Proteomes" id="UP000606786">
    <property type="component" value="Unassembled WGS sequence"/>
</dbReference>
<reference evidence="2" key="1">
    <citation type="submission" date="2020-11" db="EMBL/GenBank/DDBJ databases">
        <authorList>
            <person name="Whitehead M."/>
        </authorList>
    </citation>
    <scope>NUCLEOTIDE SEQUENCE</scope>
    <source>
        <strain evidence="2">EGII</strain>
    </source>
</reference>
<name>A0A811UHF8_CERCA</name>
<comment type="caution">
    <text evidence="2">The sequence shown here is derived from an EMBL/GenBank/DDBJ whole genome shotgun (WGS) entry which is preliminary data.</text>
</comment>
<sequence length="105" mass="11299">MTKIILDGAPSKLRLNEKSVKIIITTNSESTKNSSNLLHWLGRSVRRGLFVRKTKQKRYPSQSVIGTPSTPSTAVSTPTGSGGGNLKLKSPPTIKKSVKGEHSAE</sequence>
<dbReference type="AlphaFoldDB" id="A0A811UHF8"/>
<evidence type="ECO:0000313" key="2">
    <source>
        <dbReference type="EMBL" id="CAD6998211.1"/>
    </source>
</evidence>
<evidence type="ECO:0000256" key="1">
    <source>
        <dbReference type="SAM" id="MobiDB-lite"/>
    </source>
</evidence>
<keyword evidence="3" id="KW-1185">Reference proteome</keyword>
<gene>
    <name evidence="2" type="ORF">CCAP1982_LOCUS6824</name>
</gene>
<organism evidence="2 3">
    <name type="scientific">Ceratitis capitata</name>
    <name type="common">Mediterranean fruit fly</name>
    <name type="synonym">Tephritis capitata</name>
    <dbReference type="NCBI Taxonomy" id="7213"/>
    <lineage>
        <taxon>Eukaryota</taxon>
        <taxon>Metazoa</taxon>
        <taxon>Ecdysozoa</taxon>
        <taxon>Arthropoda</taxon>
        <taxon>Hexapoda</taxon>
        <taxon>Insecta</taxon>
        <taxon>Pterygota</taxon>
        <taxon>Neoptera</taxon>
        <taxon>Endopterygota</taxon>
        <taxon>Diptera</taxon>
        <taxon>Brachycera</taxon>
        <taxon>Muscomorpha</taxon>
        <taxon>Tephritoidea</taxon>
        <taxon>Tephritidae</taxon>
        <taxon>Ceratitis</taxon>
        <taxon>Ceratitis</taxon>
    </lineage>
</organism>
<feature type="compositionally biased region" description="Low complexity" evidence="1">
    <location>
        <begin position="66"/>
        <end position="79"/>
    </location>
</feature>
<protein>
    <submittedName>
        <fullName evidence="2">(Mediterranean fruit fly) hypothetical protein</fullName>
    </submittedName>
</protein>
<dbReference type="EMBL" id="CAJHJT010000012">
    <property type="protein sequence ID" value="CAD6998211.1"/>
    <property type="molecule type" value="Genomic_DNA"/>
</dbReference>
<feature type="region of interest" description="Disordered" evidence="1">
    <location>
        <begin position="52"/>
        <end position="105"/>
    </location>
</feature>
<accession>A0A811UHF8</accession>
<evidence type="ECO:0000313" key="3">
    <source>
        <dbReference type="Proteomes" id="UP000606786"/>
    </source>
</evidence>
<proteinExistence type="predicted"/>